<dbReference type="EMBL" id="NMUL01000002">
    <property type="protein sequence ID" value="OXM71131.1"/>
    <property type="molecule type" value="Genomic_DNA"/>
</dbReference>
<accession>A0A229TJL2</accession>
<dbReference type="Pfam" id="PF12079">
    <property type="entry name" value="DUF3558"/>
    <property type="match status" value="1"/>
</dbReference>
<dbReference type="RefSeq" id="WP_093945570.1">
    <property type="nucleotide sequence ID" value="NZ_NMUL01000002.1"/>
</dbReference>
<organism evidence="3 4">
    <name type="scientific">Amycolatopsis vastitatis</name>
    <dbReference type="NCBI Taxonomy" id="1905142"/>
    <lineage>
        <taxon>Bacteria</taxon>
        <taxon>Bacillati</taxon>
        <taxon>Actinomycetota</taxon>
        <taxon>Actinomycetes</taxon>
        <taxon>Pseudonocardiales</taxon>
        <taxon>Pseudonocardiaceae</taxon>
        <taxon>Amycolatopsis</taxon>
    </lineage>
</organism>
<feature type="chain" id="PRO_5039163852" description="DUF3558 domain-containing protein" evidence="2">
    <location>
        <begin position="21"/>
        <end position="191"/>
    </location>
</feature>
<evidence type="ECO:0000256" key="1">
    <source>
        <dbReference type="SAM" id="MobiDB-lite"/>
    </source>
</evidence>
<keyword evidence="4" id="KW-1185">Reference proteome</keyword>
<evidence type="ECO:0000256" key="2">
    <source>
        <dbReference type="SAM" id="SignalP"/>
    </source>
</evidence>
<evidence type="ECO:0008006" key="5">
    <source>
        <dbReference type="Google" id="ProtNLM"/>
    </source>
</evidence>
<evidence type="ECO:0000313" key="4">
    <source>
        <dbReference type="Proteomes" id="UP000215199"/>
    </source>
</evidence>
<dbReference type="Proteomes" id="UP000215199">
    <property type="component" value="Unassembled WGS sequence"/>
</dbReference>
<feature type="region of interest" description="Disordered" evidence="1">
    <location>
        <begin position="121"/>
        <end position="140"/>
    </location>
</feature>
<gene>
    <name evidence="3" type="ORF">CF165_01430</name>
</gene>
<dbReference type="OrthoDB" id="3623907at2"/>
<keyword evidence="2" id="KW-0732">Signal</keyword>
<protein>
    <recommendedName>
        <fullName evidence="5">DUF3558 domain-containing protein</fullName>
    </recommendedName>
</protein>
<feature type="signal peptide" evidence="2">
    <location>
        <begin position="1"/>
        <end position="20"/>
    </location>
</feature>
<evidence type="ECO:0000313" key="3">
    <source>
        <dbReference type="EMBL" id="OXM71131.1"/>
    </source>
</evidence>
<feature type="region of interest" description="Disordered" evidence="1">
    <location>
        <begin position="29"/>
        <end position="55"/>
    </location>
</feature>
<comment type="caution">
    <text evidence="3">The sequence shown here is derived from an EMBL/GenBank/DDBJ whole genome shotgun (WGS) entry which is preliminary data.</text>
</comment>
<sequence>MMKLLARAVLPLVAGAFLLAGCTSTQLGTASPVKSDTAAPSSENPSSADPGSASTAALEPCTLLTAADVSGYASSFEPAEEKKLGGARICRFQHKTASATEEGMILSVAIRDNAPLDSVNDTGNGVKDLPVNGRPAKEASSDAPLGCTVALGVGDKSRVDVNATGLNTVDKACQIAEDMATKIVEPKLPKG</sequence>
<dbReference type="PROSITE" id="PS51257">
    <property type="entry name" value="PROKAR_LIPOPROTEIN"/>
    <property type="match status" value="1"/>
</dbReference>
<name>A0A229TJL2_9PSEU</name>
<dbReference type="AlphaFoldDB" id="A0A229TJL2"/>
<dbReference type="InterPro" id="IPR024520">
    <property type="entry name" value="DUF3558"/>
</dbReference>
<reference evidence="4" key="1">
    <citation type="submission" date="2017-07" db="EMBL/GenBank/DDBJ databases">
        <title>Comparative genome mining reveals phylogenetic distribution patterns of secondary metabolites in Amycolatopsis.</title>
        <authorList>
            <person name="Adamek M."/>
            <person name="Alanjary M."/>
            <person name="Sales-Ortells H."/>
            <person name="Goodfellow M."/>
            <person name="Bull A.T."/>
            <person name="Kalinowski J."/>
            <person name="Ziemert N."/>
        </authorList>
    </citation>
    <scope>NUCLEOTIDE SEQUENCE [LARGE SCALE GENOMIC DNA]</scope>
    <source>
        <strain evidence="4">H5</strain>
    </source>
</reference>
<proteinExistence type="predicted"/>